<dbReference type="SUPFAM" id="SSF54427">
    <property type="entry name" value="NTF2-like"/>
    <property type="match status" value="1"/>
</dbReference>
<feature type="domain" description="SnoaL-like" evidence="4">
    <location>
        <begin position="208"/>
        <end position="324"/>
    </location>
</feature>
<evidence type="ECO:0000256" key="2">
    <source>
        <dbReference type="SAM" id="Phobius"/>
    </source>
</evidence>
<dbReference type="Proteomes" id="UP000818603">
    <property type="component" value="Unassembled WGS sequence"/>
</dbReference>
<dbReference type="Gene3D" id="3.10.450.50">
    <property type="match status" value="1"/>
</dbReference>
<dbReference type="InterPro" id="IPR037401">
    <property type="entry name" value="SnoaL-like"/>
</dbReference>
<organism evidence="5 7">
    <name type="scientific">Aquisalinus luteolus</name>
    <dbReference type="NCBI Taxonomy" id="1566827"/>
    <lineage>
        <taxon>Bacteria</taxon>
        <taxon>Pseudomonadati</taxon>
        <taxon>Pseudomonadota</taxon>
        <taxon>Alphaproteobacteria</taxon>
        <taxon>Parvularculales</taxon>
        <taxon>Parvularculaceae</taxon>
        <taxon>Aquisalinus</taxon>
    </lineage>
</organism>
<sequence>MTNLIEPNIHPILVHFSYALTVTAAISYLLSLVVPERLQRTLRPAADWMLAFAALAVVATIAAGFQAYYSVAHDGPSHEAMTTHRNWAVPTGIVILLLAGWRWMGRKAAASTLFTGAVFVAAVLVSITAWWGGTIVYKHGLGVQRLPEVTGDGHDHDHGDAVSGSNQDHEDEAHGDDHHEESSHGEDDHHADEADKTVSAAPAGSPESAVEAFSAALKAGDEQMVKALLLPDVIIAEGGGTERSFEEYAGHHMPADMAFTSAVETTLKDRQSIVSGDMATIISQSQLHGNVDGKTIHSSMMETMVLSKTDEGWRIAHIHWSSAPITGEHEH</sequence>
<dbReference type="InterPro" id="IPR019251">
    <property type="entry name" value="DUF2231_TM"/>
</dbReference>
<reference evidence="5" key="1">
    <citation type="journal article" date="2014" name="Int. J. Syst. Evol. Microbiol.">
        <title>Complete genome sequence of Corynebacterium casei LMG S-19264T (=DSM 44701T), isolated from a smear-ripened cheese.</title>
        <authorList>
            <consortium name="US DOE Joint Genome Institute (JGI-PGF)"/>
            <person name="Walter F."/>
            <person name="Albersmeier A."/>
            <person name="Kalinowski J."/>
            <person name="Ruckert C."/>
        </authorList>
    </citation>
    <scope>NUCLEOTIDE SEQUENCE</scope>
    <source>
        <strain evidence="5">CGMCC 1.14984</strain>
    </source>
</reference>
<dbReference type="Proteomes" id="UP000621856">
    <property type="component" value="Unassembled WGS sequence"/>
</dbReference>
<evidence type="ECO:0000313" key="7">
    <source>
        <dbReference type="Proteomes" id="UP000621856"/>
    </source>
</evidence>
<feature type="transmembrane region" description="Helical" evidence="2">
    <location>
        <begin position="87"/>
        <end position="104"/>
    </location>
</feature>
<feature type="compositionally biased region" description="Basic and acidic residues" evidence="1">
    <location>
        <begin position="151"/>
        <end position="160"/>
    </location>
</feature>
<dbReference type="Pfam" id="PF13474">
    <property type="entry name" value="SnoaL_3"/>
    <property type="match status" value="1"/>
</dbReference>
<dbReference type="EMBL" id="VCJR02000007">
    <property type="protein sequence ID" value="NHK29688.1"/>
    <property type="molecule type" value="Genomic_DNA"/>
</dbReference>
<proteinExistence type="predicted"/>
<feature type="transmembrane region" description="Helical" evidence="2">
    <location>
        <begin position="12"/>
        <end position="34"/>
    </location>
</feature>
<feature type="domain" description="DUF2231" evidence="3">
    <location>
        <begin position="8"/>
        <end position="144"/>
    </location>
</feature>
<keyword evidence="2" id="KW-0812">Transmembrane</keyword>
<reference evidence="6 8" key="2">
    <citation type="submission" date="2020-02" db="EMBL/GenBank/DDBJ databases">
        <title>Genome sequence of Parvularcula flava strain NH6-79.</title>
        <authorList>
            <person name="Abdul Karim M.H."/>
            <person name="Lam M.Q."/>
            <person name="Chen S.J."/>
            <person name="Yahya A."/>
            <person name="Shahir S."/>
            <person name="Shamsir M.S."/>
            <person name="Chong C.S."/>
        </authorList>
    </citation>
    <scope>NUCLEOTIDE SEQUENCE [LARGE SCALE GENOMIC DNA]</scope>
    <source>
        <strain evidence="6 8">NH6-79</strain>
    </source>
</reference>
<evidence type="ECO:0000259" key="4">
    <source>
        <dbReference type="Pfam" id="PF13474"/>
    </source>
</evidence>
<dbReference type="InterPro" id="IPR032710">
    <property type="entry name" value="NTF2-like_dom_sf"/>
</dbReference>
<protein>
    <submittedName>
        <fullName evidence="6">DUF4440 domain-containing protein</fullName>
    </submittedName>
</protein>
<dbReference type="EMBL" id="BMGZ01000006">
    <property type="protein sequence ID" value="GGI02103.1"/>
    <property type="molecule type" value="Genomic_DNA"/>
</dbReference>
<evidence type="ECO:0000259" key="3">
    <source>
        <dbReference type="Pfam" id="PF09990"/>
    </source>
</evidence>
<feature type="region of interest" description="Disordered" evidence="1">
    <location>
        <begin position="148"/>
        <end position="207"/>
    </location>
</feature>
<feature type="compositionally biased region" description="Basic and acidic residues" evidence="1">
    <location>
        <begin position="167"/>
        <end position="196"/>
    </location>
</feature>
<evidence type="ECO:0000313" key="8">
    <source>
        <dbReference type="Proteomes" id="UP000818603"/>
    </source>
</evidence>
<keyword evidence="8" id="KW-1185">Reference proteome</keyword>
<feature type="transmembrane region" description="Helical" evidence="2">
    <location>
        <begin position="46"/>
        <end position="67"/>
    </location>
</feature>
<evidence type="ECO:0000256" key="1">
    <source>
        <dbReference type="SAM" id="MobiDB-lite"/>
    </source>
</evidence>
<dbReference type="Pfam" id="PF09990">
    <property type="entry name" value="DUF2231"/>
    <property type="match status" value="1"/>
</dbReference>
<dbReference type="RefSeq" id="WP_166426620.1">
    <property type="nucleotide sequence ID" value="NZ_BMGZ01000006.1"/>
</dbReference>
<feature type="transmembrane region" description="Helical" evidence="2">
    <location>
        <begin position="111"/>
        <end position="131"/>
    </location>
</feature>
<name>A0A8J3A743_9PROT</name>
<reference evidence="5" key="3">
    <citation type="submission" date="2020-09" db="EMBL/GenBank/DDBJ databases">
        <authorList>
            <person name="Sun Q."/>
            <person name="Zhou Y."/>
        </authorList>
    </citation>
    <scope>NUCLEOTIDE SEQUENCE</scope>
    <source>
        <strain evidence="5">CGMCC 1.14984</strain>
    </source>
</reference>
<accession>A0A8J3A743</accession>
<evidence type="ECO:0000313" key="5">
    <source>
        <dbReference type="EMBL" id="GGI02103.1"/>
    </source>
</evidence>
<keyword evidence="2" id="KW-1133">Transmembrane helix</keyword>
<evidence type="ECO:0000313" key="6">
    <source>
        <dbReference type="EMBL" id="NHK29688.1"/>
    </source>
</evidence>
<keyword evidence="2" id="KW-0472">Membrane</keyword>
<gene>
    <name evidence="6" type="ORF">FF098_017410</name>
    <name evidence="5" type="ORF">GCM10011355_34310</name>
</gene>
<comment type="caution">
    <text evidence="5">The sequence shown here is derived from an EMBL/GenBank/DDBJ whole genome shotgun (WGS) entry which is preliminary data.</text>
</comment>
<dbReference type="AlphaFoldDB" id="A0A8J3A743"/>